<keyword evidence="3 4" id="KW-0378">Hydrolase</keyword>
<dbReference type="PANTHER" id="PTHR10127:SF883">
    <property type="entry name" value="ZINC METALLOPROTEINASE NAS-8"/>
    <property type="match status" value="1"/>
</dbReference>
<dbReference type="InterPro" id="IPR024079">
    <property type="entry name" value="MetalloPept_cat_dom_sf"/>
</dbReference>
<dbReference type="EMBL" id="CP092876">
    <property type="protein sequence ID" value="UYV76979.1"/>
    <property type="molecule type" value="Genomic_DNA"/>
</dbReference>
<comment type="subunit">
    <text evidence="1">Monomer.</text>
</comment>
<gene>
    <name evidence="6" type="ORF">LAZ67_14002672</name>
</gene>
<organism evidence="6 7">
    <name type="scientific">Cordylochernes scorpioides</name>
    <dbReference type="NCBI Taxonomy" id="51811"/>
    <lineage>
        <taxon>Eukaryota</taxon>
        <taxon>Metazoa</taxon>
        <taxon>Ecdysozoa</taxon>
        <taxon>Arthropoda</taxon>
        <taxon>Chelicerata</taxon>
        <taxon>Arachnida</taxon>
        <taxon>Pseudoscorpiones</taxon>
        <taxon>Cheliferoidea</taxon>
        <taxon>Chernetidae</taxon>
        <taxon>Cordylochernes</taxon>
    </lineage>
</organism>
<feature type="domain" description="Peptidase M12A" evidence="5">
    <location>
        <begin position="1"/>
        <end position="174"/>
    </location>
</feature>
<dbReference type="PRINTS" id="PR00480">
    <property type="entry name" value="ASTACIN"/>
</dbReference>
<keyword evidence="3 4" id="KW-0482">Metalloprotease</keyword>
<dbReference type="InterPro" id="IPR006026">
    <property type="entry name" value="Peptidase_Metallo"/>
</dbReference>
<evidence type="ECO:0000256" key="4">
    <source>
        <dbReference type="RuleBase" id="RU361183"/>
    </source>
</evidence>
<keyword evidence="3 4" id="KW-0645">Protease</keyword>
<keyword evidence="3 4" id="KW-0862">Zinc</keyword>
<evidence type="ECO:0000313" key="6">
    <source>
        <dbReference type="EMBL" id="UYV76979.1"/>
    </source>
</evidence>
<evidence type="ECO:0000256" key="2">
    <source>
        <dbReference type="ARBA" id="ARBA00025529"/>
    </source>
</evidence>
<evidence type="ECO:0000313" key="7">
    <source>
        <dbReference type="Proteomes" id="UP001235939"/>
    </source>
</evidence>
<feature type="active site" evidence="3">
    <location>
        <position position="86"/>
    </location>
</feature>
<feature type="binding site" evidence="3">
    <location>
        <position position="95"/>
    </location>
    <ligand>
        <name>Zn(2+)</name>
        <dbReference type="ChEBI" id="CHEBI:29105"/>
        <note>catalytic</note>
    </ligand>
</feature>
<dbReference type="Proteomes" id="UP001235939">
    <property type="component" value="Chromosome 14"/>
</dbReference>
<accession>A0ABY6L769</accession>
<sequence>MAFTYIFCNPFILRLTQPLGSEFYGDLPLQNPELFEGDIVGYDGIEILYTLSVCDSCYSAVGMRGTGSQPVSLGAGCLNLGTILHELGHAIGFFHEQNRSDRDDYLTIVWNNIEKGMESQFRKLEPYENRLLNTFDYDSIMIYGSSAFSKDGVAKTMVPKDPSRRRLKDVYDKE</sequence>
<name>A0ABY6L769_9ARAC</name>
<keyword evidence="7" id="KW-1185">Reference proteome</keyword>
<comment type="caution">
    <text evidence="3">Lacks conserved residue(s) required for the propagation of feature annotation.</text>
</comment>
<evidence type="ECO:0000259" key="5">
    <source>
        <dbReference type="PROSITE" id="PS51864"/>
    </source>
</evidence>
<evidence type="ECO:0000256" key="3">
    <source>
        <dbReference type="PROSITE-ProRule" id="PRU01211"/>
    </source>
</evidence>
<feature type="binding site" evidence="3">
    <location>
        <position position="89"/>
    </location>
    <ligand>
        <name>Zn(2+)</name>
        <dbReference type="ChEBI" id="CHEBI:29105"/>
        <note>catalytic</note>
    </ligand>
</feature>
<dbReference type="SMART" id="SM00235">
    <property type="entry name" value="ZnMc"/>
    <property type="match status" value="1"/>
</dbReference>
<dbReference type="SUPFAM" id="SSF55486">
    <property type="entry name" value="Metalloproteases ('zincins'), catalytic domain"/>
    <property type="match status" value="1"/>
</dbReference>
<proteinExistence type="predicted"/>
<evidence type="ECO:0000256" key="1">
    <source>
        <dbReference type="ARBA" id="ARBA00011245"/>
    </source>
</evidence>
<feature type="non-terminal residue" evidence="6">
    <location>
        <position position="1"/>
    </location>
</feature>
<dbReference type="Gene3D" id="3.40.390.10">
    <property type="entry name" value="Collagenase (Catalytic Domain)"/>
    <property type="match status" value="1"/>
</dbReference>
<reference evidence="6 7" key="1">
    <citation type="submission" date="2022-01" db="EMBL/GenBank/DDBJ databases">
        <title>A chromosomal length assembly of Cordylochernes scorpioides.</title>
        <authorList>
            <person name="Zeh D."/>
            <person name="Zeh J."/>
        </authorList>
    </citation>
    <scope>NUCLEOTIDE SEQUENCE [LARGE SCALE GENOMIC DNA]</scope>
    <source>
        <strain evidence="6">IN4F17</strain>
        <tissue evidence="6">Whole Body</tissue>
    </source>
</reference>
<feature type="binding site" evidence="3">
    <location>
        <position position="85"/>
    </location>
    <ligand>
        <name>Zn(2+)</name>
        <dbReference type="ChEBI" id="CHEBI:29105"/>
        <note>catalytic</note>
    </ligand>
</feature>
<comment type="cofactor">
    <cofactor evidence="3 4">
        <name>Zn(2+)</name>
        <dbReference type="ChEBI" id="CHEBI:29105"/>
    </cofactor>
    <text evidence="3 4">Binds 1 zinc ion per subunit.</text>
</comment>
<dbReference type="EC" id="3.4.24.-" evidence="4"/>
<dbReference type="InterPro" id="IPR001506">
    <property type="entry name" value="Peptidase_M12A"/>
</dbReference>
<dbReference type="PANTHER" id="PTHR10127">
    <property type="entry name" value="DISCOIDIN, CUB, EGF, LAMININ , AND ZINC METALLOPROTEASE DOMAIN CONTAINING"/>
    <property type="match status" value="1"/>
</dbReference>
<protein>
    <recommendedName>
        <fullName evidence="4">Metalloendopeptidase</fullName>
        <ecNumber evidence="4">3.4.24.-</ecNumber>
    </recommendedName>
</protein>
<dbReference type="Pfam" id="PF01400">
    <property type="entry name" value="Astacin"/>
    <property type="match status" value="1"/>
</dbReference>
<keyword evidence="3 4" id="KW-0479">Metal-binding</keyword>
<comment type="function">
    <text evidence="2">Zinc metalloprotease. Provoques deadhesion of endothelial cells from cell cultures, and also degradation of fibronectin, fibrinogen and gelatin in vitro. Its role in the venom is not fully understood but it might act as a spreading factor that facilitates diffusion of other venom toxins. Alternatively, it might be involved in the proteolytic processing of other venom toxins or it might play a role in extra-oral digestion of prey.</text>
</comment>
<dbReference type="PROSITE" id="PS51864">
    <property type="entry name" value="ASTACIN"/>
    <property type="match status" value="1"/>
</dbReference>